<dbReference type="Gene3D" id="3.90.79.10">
    <property type="entry name" value="Nucleoside Triphosphate Pyrophosphohydrolase"/>
    <property type="match status" value="1"/>
</dbReference>
<dbReference type="InterPro" id="IPR000445">
    <property type="entry name" value="HhH_motif"/>
</dbReference>
<dbReference type="InterPro" id="IPR023170">
    <property type="entry name" value="HhH_base_excis_C"/>
</dbReference>
<evidence type="ECO:0000256" key="1">
    <source>
        <dbReference type="ARBA" id="ARBA00000843"/>
    </source>
</evidence>
<keyword evidence="7" id="KW-0479">Metal-binding</keyword>
<dbReference type="KEGG" id="asem:NNL22_02370"/>
<evidence type="ECO:0000256" key="14">
    <source>
        <dbReference type="RuleBase" id="RU365096"/>
    </source>
</evidence>
<evidence type="ECO:0000256" key="12">
    <source>
        <dbReference type="ARBA" id="ARBA00023204"/>
    </source>
</evidence>
<comment type="function">
    <text evidence="2">Adenine glycosylase active on G-A mispairs. MutY also corrects error-prone DNA synthesis past GO lesions which are due to the oxidatively damaged form of guanine: 7,8-dihydro-8-oxoguanine (8-oxo-dGTP).</text>
</comment>
<sequence>MSPIQFNQSVLEWFDENGRKDLPWQINKTPYSVWVSEIMLQQTQVTTVIGYYNRFMARFTSLDELADADEDEVLSYWAGLGYYARARNLHKTAKIIVADYGGKFPTTQSEIESLPGIGRSTAGAILSLSLNQRAPILDGNVKRVLARFHGIEGWTGHPSIAKELWYWAELYTPKKRFDDYTQAMMDFGATLCTRSKPNCQICPVNSTCRAYLENTTKLLPTPKPKKALPVKHRWLLHIENDRGEMFIEKRPPTGIWGSLWSLPEAPYPLEDKDIIHFCREHLSLECEIDSHKTSFKHTFSHYHLILHPIKLNYLSSLPAIKESKESIWLTGKHELGLPAPIRIYVDQIEDEKRFDVS</sequence>
<evidence type="ECO:0000313" key="16">
    <source>
        <dbReference type="EMBL" id="UZW75464.1"/>
    </source>
</evidence>
<dbReference type="RefSeq" id="WP_251813040.1">
    <property type="nucleotide sequence ID" value="NZ_CP101527.1"/>
</dbReference>
<dbReference type="GO" id="GO:0034039">
    <property type="term" value="F:8-oxo-7,8-dihydroguanine DNA N-glycosylase activity"/>
    <property type="evidence" value="ECO:0007669"/>
    <property type="project" value="TreeGrafter"/>
</dbReference>
<keyword evidence="6" id="KW-0004">4Fe-4S</keyword>
<evidence type="ECO:0000256" key="4">
    <source>
        <dbReference type="ARBA" id="ARBA00012045"/>
    </source>
</evidence>
<evidence type="ECO:0000256" key="13">
    <source>
        <dbReference type="ARBA" id="ARBA00023295"/>
    </source>
</evidence>
<dbReference type="InterPro" id="IPR044298">
    <property type="entry name" value="MIG/MutY"/>
</dbReference>
<evidence type="ECO:0000256" key="10">
    <source>
        <dbReference type="ARBA" id="ARBA00023004"/>
    </source>
</evidence>
<accession>A0A9E8HTI4</accession>
<comment type="similarity">
    <text evidence="3 14">Belongs to the Nth/MutY family.</text>
</comment>
<evidence type="ECO:0000259" key="15">
    <source>
        <dbReference type="SMART" id="SM00478"/>
    </source>
</evidence>
<dbReference type="InterPro" id="IPR003651">
    <property type="entry name" value="Endonuclease3_FeS-loop_motif"/>
</dbReference>
<dbReference type="GO" id="GO:0000701">
    <property type="term" value="F:purine-specific mismatch base pair DNA N-glycosylase activity"/>
    <property type="evidence" value="ECO:0007669"/>
    <property type="project" value="UniProtKB-EC"/>
</dbReference>
<keyword evidence="12" id="KW-0234">DNA repair</keyword>
<evidence type="ECO:0000256" key="11">
    <source>
        <dbReference type="ARBA" id="ARBA00023014"/>
    </source>
</evidence>
<evidence type="ECO:0000256" key="5">
    <source>
        <dbReference type="ARBA" id="ARBA00022023"/>
    </source>
</evidence>
<proteinExistence type="inferred from homology"/>
<dbReference type="PROSITE" id="PS01155">
    <property type="entry name" value="ENDONUCLEASE_III_2"/>
    <property type="match status" value="1"/>
</dbReference>
<dbReference type="Pfam" id="PF00730">
    <property type="entry name" value="HhH-GPD"/>
    <property type="match status" value="1"/>
</dbReference>
<dbReference type="InterPro" id="IPR005760">
    <property type="entry name" value="A/G_AdeGlyc_MutY"/>
</dbReference>
<dbReference type="Gene3D" id="1.10.340.30">
    <property type="entry name" value="Hypothetical protein, domain 2"/>
    <property type="match status" value="1"/>
</dbReference>
<dbReference type="CDD" id="cd00056">
    <property type="entry name" value="ENDO3c"/>
    <property type="match status" value="1"/>
</dbReference>
<keyword evidence="10 14" id="KW-0408">Iron</keyword>
<keyword evidence="8 14" id="KW-0227">DNA damage</keyword>
<dbReference type="Pfam" id="PF14815">
    <property type="entry name" value="NUDIX_4"/>
    <property type="match status" value="1"/>
</dbReference>
<evidence type="ECO:0000256" key="3">
    <source>
        <dbReference type="ARBA" id="ARBA00008343"/>
    </source>
</evidence>
<evidence type="ECO:0000256" key="8">
    <source>
        <dbReference type="ARBA" id="ARBA00022763"/>
    </source>
</evidence>
<dbReference type="GO" id="GO:0035485">
    <property type="term" value="F:adenine/guanine mispair binding"/>
    <property type="evidence" value="ECO:0007669"/>
    <property type="project" value="TreeGrafter"/>
</dbReference>
<dbReference type="GO" id="GO:0051539">
    <property type="term" value="F:4 iron, 4 sulfur cluster binding"/>
    <property type="evidence" value="ECO:0007669"/>
    <property type="project" value="UniProtKB-UniRule"/>
</dbReference>
<dbReference type="Pfam" id="PF00633">
    <property type="entry name" value="HHH"/>
    <property type="match status" value="1"/>
</dbReference>
<dbReference type="GO" id="GO:0032357">
    <property type="term" value="F:oxidized purine DNA binding"/>
    <property type="evidence" value="ECO:0007669"/>
    <property type="project" value="TreeGrafter"/>
</dbReference>
<name>A0A9E8HTI4_9ALTE</name>
<dbReference type="NCBIfam" id="TIGR01084">
    <property type="entry name" value="mutY"/>
    <property type="match status" value="1"/>
</dbReference>
<dbReference type="SMART" id="SM00525">
    <property type="entry name" value="FES"/>
    <property type="match status" value="1"/>
</dbReference>
<organism evidence="16 17">
    <name type="scientific">Alkalimarinus sediminis</name>
    <dbReference type="NCBI Taxonomy" id="1632866"/>
    <lineage>
        <taxon>Bacteria</taxon>
        <taxon>Pseudomonadati</taxon>
        <taxon>Pseudomonadota</taxon>
        <taxon>Gammaproteobacteria</taxon>
        <taxon>Alteromonadales</taxon>
        <taxon>Alteromonadaceae</taxon>
        <taxon>Alkalimarinus</taxon>
    </lineage>
</organism>
<dbReference type="GO" id="GO:0006298">
    <property type="term" value="P:mismatch repair"/>
    <property type="evidence" value="ECO:0007669"/>
    <property type="project" value="TreeGrafter"/>
</dbReference>
<comment type="cofactor">
    <cofactor evidence="14">
        <name>[4Fe-4S] cluster</name>
        <dbReference type="ChEBI" id="CHEBI:49883"/>
    </cofactor>
    <text evidence="14">Binds 1 [4Fe-4S] cluster.</text>
</comment>
<dbReference type="AlphaFoldDB" id="A0A9E8HTI4"/>
<keyword evidence="17" id="KW-1185">Reference proteome</keyword>
<dbReference type="InterPro" id="IPR004036">
    <property type="entry name" value="Endonuclease-III-like_CS2"/>
</dbReference>
<dbReference type="InterPro" id="IPR029119">
    <property type="entry name" value="MutY_C"/>
</dbReference>
<dbReference type="SMART" id="SM00478">
    <property type="entry name" value="ENDO3c"/>
    <property type="match status" value="1"/>
</dbReference>
<evidence type="ECO:0000256" key="2">
    <source>
        <dbReference type="ARBA" id="ARBA00002933"/>
    </source>
</evidence>
<evidence type="ECO:0000313" key="17">
    <source>
        <dbReference type="Proteomes" id="UP001164472"/>
    </source>
</evidence>
<dbReference type="Gene3D" id="1.10.1670.10">
    <property type="entry name" value="Helix-hairpin-Helix base-excision DNA repair enzymes (C-terminal)"/>
    <property type="match status" value="1"/>
</dbReference>
<evidence type="ECO:0000256" key="7">
    <source>
        <dbReference type="ARBA" id="ARBA00022723"/>
    </source>
</evidence>
<keyword evidence="9" id="KW-0378">Hydrolase</keyword>
<dbReference type="CDD" id="cd03431">
    <property type="entry name" value="NUDIX_DNA_Glycosylase_C-MutY"/>
    <property type="match status" value="1"/>
</dbReference>
<keyword evidence="13 14" id="KW-0326">Glycosidase</keyword>
<dbReference type="EMBL" id="CP101527">
    <property type="protein sequence ID" value="UZW75464.1"/>
    <property type="molecule type" value="Genomic_DNA"/>
</dbReference>
<dbReference type="SUPFAM" id="SSF48150">
    <property type="entry name" value="DNA-glycosylase"/>
    <property type="match status" value="1"/>
</dbReference>
<gene>
    <name evidence="16" type="primary">mutY</name>
    <name evidence="16" type="ORF">NNL22_02370</name>
</gene>
<reference evidence="16" key="1">
    <citation type="submission" date="2022-07" db="EMBL/GenBank/DDBJ databases">
        <title>Alkalimarinus sp. nov., isolated from gut of a Alitta virens.</title>
        <authorList>
            <person name="Yang A.I."/>
            <person name="Shin N.-R."/>
        </authorList>
    </citation>
    <scope>NUCLEOTIDE SEQUENCE</scope>
    <source>
        <strain evidence="16">FA028</strain>
    </source>
</reference>
<dbReference type="InterPro" id="IPR003265">
    <property type="entry name" value="HhH-GPD_domain"/>
</dbReference>
<dbReference type="EC" id="3.2.2.31" evidence="4 14"/>
<dbReference type="PANTHER" id="PTHR42944:SF1">
    <property type="entry name" value="ADENINE DNA GLYCOSYLASE"/>
    <property type="match status" value="1"/>
</dbReference>
<protein>
    <recommendedName>
        <fullName evidence="5 14">Adenine DNA glycosylase</fullName>
        <ecNumber evidence="4 14">3.2.2.31</ecNumber>
    </recommendedName>
</protein>
<feature type="domain" description="HhH-GPD" evidence="15">
    <location>
        <begin position="39"/>
        <end position="190"/>
    </location>
</feature>
<evidence type="ECO:0000256" key="6">
    <source>
        <dbReference type="ARBA" id="ARBA00022485"/>
    </source>
</evidence>
<dbReference type="InterPro" id="IPR011257">
    <property type="entry name" value="DNA_glycosylase"/>
</dbReference>
<dbReference type="SUPFAM" id="SSF55811">
    <property type="entry name" value="Nudix"/>
    <property type="match status" value="1"/>
</dbReference>
<dbReference type="FunFam" id="1.10.340.30:FF:000002">
    <property type="entry name" value="Adenine DNA glycosylase"/>
    <property type="match status" value="1"/>
</dbReference>
<dbReference type="GO" id="GO:0046872">
    <property type="term" value="F:metal ion binding"/>
    <property type="evidence" value="ECO:0007669"/>
    <property type="project" value="UniProtKB-UniRule"/>
</dbReference>
<comment type="catalytic activity">
    <reaction evidence="1 14">
        <text>Hydrolyzes free adenine bases from 7,8-dihydro-8-oxoguanine:adenine mismatched double-stranded DNA, leaving an apurinic site.</text>
        <dbReference type="EC" id="3.2.2.31"/>
    </reaction>
</comment>
<dbReference type="Proteomes" id="UP001164472">
    <property type="component" value="Chromosome"/>
</dbReference>
<evidence type="ECO:0000256" key="9">
    <source>
        <dbReference type="ARBA" id="ARBA00022801"/>
    </source>
</evidence>
<keyword evidence="11" id="KW-0411">Iron-sulfur</keyword>
<dbReference type="GO" id="GO:0006284">
    <property type="term" value="P:base-excision repair"/>
    <property type="evidence" value="ECO:0007669"/>
    <property type="project" value="UniProtKB-UniRule"/>
</dbReference>
<dbReference type="InterPro" id="IPR015797">
    <property type="entry name" value="NUDIX_hydrolase-like_dom_sf"/>
</dbReference>
<dbReference type="PANTHER" id="PTHR42944">
    <property type="entry name" value="ADENINE DNA GLYCOSYLASE"/>
    <property type="match status" value="1"/>
</dbReference>